<dbReference type="InterPro" id="IPR050603">
    <property type="entry name" value="MYST_HAT"/>
</dbReference>
<feature type="active site" description="Proton donor/acceptor" evidence="7">
    <location>
        <position position="108"/>
    </location>
</feature>
<protein>
    <recommendedName>
        <fullName evidence="2 8">Histone acetyltransferase</fullName>
        <ecNumber evidence="2 8">2.3.1.48</ecNumber>
    </recommendedName>
</protein>
<dbReference type="GO" id="GO:0003682">
    <property type="term" value="F:chromatin binding"/>
    <property type="evidence" value="ECO:0007669"/>
    <property type="project" value="TreeGrafter"/>
</dbReference>
<feature type="domain" description="MYST-type HAT" evidence="10">
    <location>
        <begin position="1"/>
        <end position="212"/>
    </location>
</feature>
<dbReference type="AlphaFoldDB" id="A0A9W7DGI5"/>
<keyword evidence="12" id="KW-1185">Reference proteome</keyword>
<dbReference type="GO" id="GO:0004402">
    <property type="term" value="F:histone acetyltransferase activity"/>
    <property type="evidence" value="ECO:0007669"/>
    <property type="project" value="InterPro"/>
</dbReference>
<evidence type="ECO:0000256" key="5">
    <source>
        <dbReference type="ARBA" id="ARBA00022833"/>
    </source>
</evidence>
<dbReference type="GO" id="GO:0008270">
    <property type="term" value="F:zinc ion binding"/>
    <property type="evidence" value="ECO:0007669"/>
    <property type="project" value="UniProtKB-KW"/>
</dbReference>
<keyword evidence="5" id="KW-0862">Zinc</keyword>
<dbReference type="PANTHER" id="PTHR10615:SF161">
    <property type="entry name" value="HISTONE ACETYLTRANSFERASE KAT7"/>
    <property type="match status" value="1"/>
</dbReference>
<proteinExistence type="inferred from homology"/>
<keyword evidence="4" id="KW-0863">Zinc-finger</keyword>
<feature type="compositionally biased region" description="Polar residues" evidence="9">
    <location>
        <begin position="499"/>
        <end position="510"/>
    </location>
</feature>
<dbReference type="GO" id="GO:0005634">
    <property type="term" value="C:nucleus"/>
    <property type="evidence" value="ECO:0007669"/>
    <property type="project" value="UniProtKB-SubCell"/>
</dbReference>
<evidence type="ECO:0000256" key="4">
    <source>
        <dbReference type="ARBA" id="ARBA00022771"/>
    </source>
</evidence>
<evidence type="ECO:0000256" key="6">
    <source>
        <dbReference type="ARBA" id="ARBA00022990"/>
    </source>
</evidence>
<keyword evidence="3" id="KW-0808">Transferase</keyword>
<dbReference type="Proteomes" id="UP001165063">
    <property type="component" value="Unassembled WGS sequence"/>
</dbReference>
<dbReference type="PANTHER" id="PTHR10615">
    <property type="entry name" value="HISTONE ACETYLTRANSFERASE"/>
    <property type="match status" value="1"/>
</dbReference>
<dbReference type="InterPro" id="IPR016181">
    <property type="entry name" value="Acyl_CoA_acyltransferase"/>
</dbReference>
<evidence type="ECO:0000256" key="3">
    <source>
        <dbReference type="ARBA" id="ARBA00022679"/>
    </source>
</evidence>
<feature type="compositionally biased region" description="Polar residues" evidence="9">
    <location>
        <begin position="870"/>
        <end position="880"/>
    </location>
</feature>
<keyword evidence="6" id="KW-0007">Acetylation</keyword>
<dbReference type="PROSITE" id="PS51726">
    <property type="entry name" value="MYST_HAT"/>
    <property type="match status" value="1"/>
</dbReference>
<organism evidence="11 12">
    <name type="scientific">Ambrosiozyma monospora</name>
    <name type="common">Yeast</name>
    <name type="synonym">Endomycopsis monosporus</name>
    <dbReference type="NCBI Taxonomy" id="43982"/>
    <lineage>
        <taxon>Eukaryota</taxon>
        <taxon>Fungi</taxon>
        <taxon>Dikarya</taxon>
        <taxon>Ascomycota</taxon>
        <taxon>Saccharomycotina</taxon>
        <taxon>Pichiomycetes</taxon>
        <taxon>Pichiales</taxon>
        <taxon>Pichiaceae</taxon>
        <taxon>Ambrosiozyma</taxon>
    </lineage>
</organism>
<dbReference type="GO" id="GO:0003712">
    <property type="term" value="F:transcription coregulator activity"/>
    <property type="evidence" value="ECO:0007669"/>
    <property type="project" value="TreeGrafter"/>
</dbReference>
<comment type="caution">
    <text evidence="11">The sequence shown here is derived from an EMBL/GenBank/DDBJ whole genome shotgun (WGS) entry which is preliminary data.</text>
</comment>
<dbReference type="OrthoDB" id="787137at2759"/>
<comment type="subcellular location">
    <subcellularLocation>
        <location evidence="8">Nucleus</location>
    </subcellularLocation>
</comment>
<evidence type="ECO:0000313" key="12">
    <source>
        <dbReference type="Proteomes" id="UP001165063"/>
    </source>
</evidence>
<evidence type="ECO:0000256" key="7">
    <source>
        <dbReference type="PIRSR" id="PIRSR602717-51"/>
    </source>
</evidence>
<accession>A0A9W7DGI5</accession>
<comment type="catalytic activity">
    <reaction evidence="8">
        <text>L-lysyl-[protein] + acetyl-CoA = N(6)-acetyl-L-lysyl-[protein] + CoA + H(+)</text>
        <dbReference type="Rhea" id="RHEA:45948"/>
        <dbReference type="Rhea" id="RHEA-COMP:9752"/>
        <dbReference type="Rhea" id="RHEA-COMP:10731"/>
        <dbReference type="ChEBI" id="CHEBI:15378"/>
        <dbReference type="ChEBI" id="CHEBI:29969"/>
        <dbReference type="ChEBI" id="CHEBI:57287"/>
        <dbReference type="ChEBI" id="CHEBI:57288"/>
        <dbReference type="ChEBI" id="CHEBI:61930"/>
        <dbReference type="EC" id="2.3.1.48"/>
    </reaction>
</comment>
<feature type="compositionally biased region" description="Low complexity" evidence="9">
    <location>
        <begin position="894"/>
        <end position="903"/>
    </location>
</feature>
<feature type="compositionally biased region" description="Polar residues" evidence="9">
    <location>
        <begin position="628"/>
        <end position="653"/>
    </location>
</feature>
<feature type="region of interest" description="Disordered" evidence="9">
    <location>
        <begin position="491"/>
        <end position="510"/>
    </location>
</feature>
<evidence type="ECO:0000256" key="2">
    <source>
        <dbReference type="ARBA" id="ARBA00013184"/>
    </source>
</evidence>
<dbReference type="SUPFAM" id="SSF55729">
    <property type="entry name" value="Acyl-CoA N-acyltransferases (Nat)"/>
    <property type="match status" value="1"/>
</dbReference>
<feature type="region of interest" description="Disordered" evidence="9">
    <location>
        <begin position="626"/>
        <end position="653"/>
    </location>
</feature>
<dbReference type="EMBL" id="BSXU01001598">
    <property type="protein sequence ID" value="GMG29182.1"/>
    <property type="molecule type" value="Genomic_DNA"/>
</dbReference>
<sequence>MFEIDGRKNVIYCQNLCLFAKLFLNSKTLYYDVEPFMFYVLCETVVNYKGELIYHFVGYFSKEKLNGTGYNLSCILTLPIYQRKGYGNFLIDFSYLLSKREFRLGTPEKPLSDLGLLSYRNYWRISVAKALNSILSLDPPPSSVSIDDIANLTGMIHNDVIVGLEQLHGLVFDPNTGRYGVTINVEIVEEVLAKWKLKNYMKVQPDKLVWKPVILGPSGGINTTSTMVITTEDSSETQNDNDTGDSAKQNTPILASSKSTLIPVHDVSKTSAQLSNVVDTSSVAPLRENKAVRENVEFKNNGTTDISQSDIALPNSNTTFVNEHPLAKVAGSLKPIDRRSDVNGTTDNVHIENHDHTPSNGSQNFNDVSEHMSNDKLKSSILRLSNEKIESGTKLSTKTTGEKCHCPIVHSVLTEDQSTNNNNGVEAKNETPGASAVSISPDGVLTKKDEQIEASADIQRHVNQAGESASVDGNDDGVVLLKGCSSDAVAGSRGKADVNKSSMDQTFESTQPDDCEASIQHKNDQLLSAGSTHNNIDIKVLPSVLSSISTLITTSLHDRVSTNEEGNDDTMHSVPKYDEKGNKLMSNVSLILNFMQDDLEDDRDLEIQTLEKIQLEDQKLKEEEYKLNSVQKSPNTSIDSNQPTSTSEDVGITTSKECQVISTISTVTTESVLPTDTSVSPLQGKGSDHDGATGTGDVVITKVTESTTDAENVNKATNPTSKKADTTQLSDQALVCFPGMFEDGLFSHINGPVDVISLGSPTSPALDIKVNPRSKKVTNKKKEKADTSILTMDDIDILLGEEDNDQSFSDNEDDDYDGESEDNDDYDDDAEIDENDEDDEDEKVVLASRRSSSKRGSPKKSTPILRRTSARSSPARQRSVSRVAFSDDEDDTSSDGFSDGSLF</sequence>
<dbReference type="GO" id="GO:1990467">
    <property type="term" value="C:NuA3a histone acetyltransferase complex"/>
    <property type="evidence" value="ECO:0007669"/>
    <property type="project" value="TreeGrafter"/>
</dbReference>
<feature type="region of interest" description="Disordered" evidence="9">
    <location>
        <begin position="232"/>
        <end position="251"/>
    </location>
</feature>
<dbReference type="InterPro" id="IPR002717">
    <property type="entry name" value="HAT_MYST-type"/>
</dbReference>
<feature type="region of interest" description="Disordered" evidence="9">
    <location>
        <begin position="675"/>
        <end position="695"/>
    </location>
</feature>
<dbReference type="EC" id="2.3.1.48" evidence="2 8"/>
<dbReference type="Pfam" id="PF01853">
    <property type="entry name" value="MOZ_SAS"/>
    <property type="match status" value="1"/>
</dbReference>
<name>A0A9W7DGI5_AMBMO</name>
<dbReference type="Gene3D" id="3.40.630.30">
    <property type="match status" value="1"/>
</dbReference>
<evidence type="ECO:0000256" key="8">
    <source>
        <dbReference type="RuleBase" id="RU361211"/>
    </source>
</evidence>
<keyword evidence="4" id="KW-0479">Metal-binding</keyword>
<evidence type="ECO:0000256" key="1">
    <source>
        <dbReference type="ARBA" id="ARBA00010107"/>
    </source>
</evidence>
<dbReference type="Gene3D" id="1.10.10.10">
    <property type="entry name" value="Winged helix-like DNA-binding domain superfamily/Winged helix DNA-binding domain"/>
    <property type="match status" value="1"/>
</dbReference>
<feature type="region of interest" description="Disordered" evidence="9">
    <location>
        <begin position="800"/>
        <end position="903"/>
    </location>
</feature>
<feature type="compositionally biased region" description="Acidic residues" evidence="9">
    <location>
        <begin position="800"/>
        <end position="842"/>
    </location>
</feature>
<dbReference type="InterPro" id="IPR036388">
    <property type="entry name" value="WH-like_DNA-bd_sf"/>
</dbReference>
<dbReference type="GO" id="GO:0006357">
    <property type="term" value="P:regulation of transcription by RNA polymerase II"/>
    <property type="evidence" value="ECO:0007669"/>
    <property type="project" value="TreeGrafter"/>
</dbReference>
<evidence type="ECO:0000256" key="9">
    <source>
        <dbReference type="SAM" id="MobiDB-lite"/>
    </source>
</evidence>
<reference evidence="11" key="1">
    <citation type="submission" date="2023-04" db="EMBL/GenBank/DDBJ databases">
        <title>Ambrosiozyma monospora NBRC 1965.</title>
        <authorList>
            <person name="Ichikawa N."/>
            <person name="Sato H."/>
            <person name="Tonouchi N."/>
        </authorList>
    </citation>
    <scope>NUCLEOTIDE SEQUENCE</scope>
    <source>
        <strain evidence="11">NBRC 1965</strain>
    </source>
</reference>
<comment type="similarity">
    <text evidence="1 8">Belongs to the MYST (SAS/MOZ) family.</text>
</comment>
<evidence type="ECO:0000259" key="10">
    <source>
        <dbReference type="PROSITE" id="PS51726"/>
    </source>
</evidence>
<keyword evidence="8" id="KW-0539">Nucleus</keyword>
<gene>
    <name evidence="11" type="ORF">Amon01_000368400</name>
</gene>
<evidence type="ECO:0000313" key="11">
    <source>
        <dbReference type="EMBL" id="GMG29182.1"/>
    </source>
</evidence>